<dbReference type="Proteomes" id="UP001501285">
    <property type="component" value="Unassembled WGS sequence"/>
</dbReference>
<proteinExistence type="predicted"/>
<accession>A0ABN2U5B2</accession>
<evidence type="ECO:0000256" key="1">
    <source>
        <dbReference type="SAM" id="Phobius"/>
    </source>
</evidence>
<evidence type="ECO:0000313" key="3">
    <source>
        <dbReference type="Proteomes" id="UP001501285"/>
    </source>
</evidence>
<protein>
    <submittedName>
        <fullName evidence="2">Uncharacterized protein</fullName>
    </submittedName>
</protein>
<dbReference type="RefSeq" id="WP_343990683.1">
    <property type="nucleotide sequence ID" value="NZ_BAAANB010000020.1"/>
</dbReference>
<comment type="caution">
    <text evidence="2">The sequence shown here is derived from an EMBL/GenBank/DDBJ whole genome shotgun (WGS) entry which is preliminary data.</text>
</comment>
<keyword evidence="1" id="KW-1133">Transmembrane helix</keyword>
<gene>
    <name evidence="2" type="ORF">GCM10009740_19420</name>
</gene>
<dbReference type="EMBL" id="BAAANB010000020">
    <property type="protein sequence ID" value="GAA2029855.1"/>
    <property type="molecule type" value="Genomic_DNA"/>
</dbReference>
<keyword evidence="3" id="KW-1185">Reference proteome</keyword>
<keyword evidence="1" id="KW-0472">Membrane</keyword>
<feature type="transmembrane region" description="Helical" evidence="1">
    <location>
        <begin position="35"/>
        <end position="58"/>
    </location>
</feature>
<sequence length="62" mass="6619">MGPARRRRTIVVTSMVAYAVLLVLGPHVLGDWAGGVILVASYAVGFECLLLVVGPWAARGRR</sequence>
<organism evidence="2 3">
    <name type="scientific">Terrabacter terrae</name>
    <dbReference type="NCBI Taxonomy" id="318434"/>
    <lineage>
        <taxon>Bacteria</taxon>
        <taxon>Bacillati</taxon>
        <taxon>Actinomycetota</taxon>
        <taxon>Actinomycetes</taxon>
        <taxon>Micrococcales</taxon>
        <taxon>Intrasporangiaceae</taxon>
        <taxon>Terrabacter</taxon>
    </lineage>
</organism>
<name>A0ABN2U5B2_9MICO</name>
<evidence type="ECO:0000313" key="2">
    <source>
        <dbReference type="EMBL" id="GAA2029855.1"/>
    </source>
</evidence>
<keyword evidence="1" id="KW-0812">Transmembrane</keyword>
<reference evidence="2 3" key="1">
    <citation type="journal article" date="2019" name="Int. J. Syst. Evol. Microbiol.">
        <title>The Global Catalogue of Microorganisms (GCM) 10K type strain sequencing project: providing services to taxonomists for standard genome sequencing and annotation.</title>
        <authorList>
            <consortium name="The Broad Institute Genomics Platform"/>
            <consortium name="The Broad Institute Genome Sequencing Center for Infectious Disease"/>
            <person name="Wu L."/>
            <person name="Ma J."/>
        </authorList>
    </citation>
    <scope>NUCLEOTIDE SEQUENCE [LARGE SCALE GENOMIC DNA]</scope>
    <source>
        <strain evidence="2 3">JCM 14283</strain>
    </source>
</reference>
<feature type="transmembrane region" description="Helical" evidence="1">
    <location>
        <begin position="9"/>
        <end position="29"/>
    </location>
</feature>